<feature type="domain" description="NlpE C-terminal OB" evidence="3">
    <location>
        <begin position="183"/>
        <end position="272"/>
    </location>
</feature>
<accession>A0A2W5PWS6</accession>
<evidence type="ECO:0000313" key="5">
    <source>
        <dbReference type="Proteomes" id="UP000249185"/>
    </source>
</evidence>
<reference evidence="4 5" key="1">
    <citation type="submission" date="2017-08" db="EMBL/GenBank/DDBJ databases">
        <title>Infants hospitalized years apart are colonized by the same room-sourced microbial strains.</title>
        <authorList>
            <person name="Brooks B."/>
            <person name="Olm M.R."/>
            <person name="Firek B.A."/>
            <person name="Baker R."/>
            <person name="Thomas B.C."/>
            <person name="Morowitz M.J."/>
            <person name="Banfield J.F."/>
        </authorList>
    </citation>
    <scope>NUCLEOTIDE SEQUENCE [LARGE SCALE GENOMIC DNA]</scope>
    <source>
        <strain evidence="4">S2_005_002_R2_34</strain>
    </source>
</reference>
<dbReference type="InterPro" id="IPR038670">
    <property type="entry name" value="HslJ-like_sf"/>
</dbReference>
<evidence type="ECO:0008006" key="6">
    <source>
        <dbReference type="Google" id="ProtNLM"/>
    </source>
</evidence>
<dbReference type="EMBL" id="QFPW01000008">
    <property type="protein sequence ID" value="PZQ49317.1"/>
    <property type="molecule type" value="Genomic_DNA"/>
</dbReference>
<dbReference type="InterPro" id="IPR053147">
    <property type="entry name" value="Hsp_HslJ-like"/>
</dbReference>
<comment type="caution">
    <text evidence="4">The sequence shown here is derived from an EMBL/GenBank/DDBJ whole genome shotgun (WGS) entry which is preliminary data.</text>
</comment>
<dbReference type="InterPro" id="IPR038139">
    <property type="entry name" value="NlpE_C_sf"/>
</dbReference>
<dbReference type="Gene3D" id="2.40.50.540">
    <property type="match status" value="1"/>
</dbReference>
<gene>
    <name evidence="4" type="ORF">DI556_12280</name>
</gene>
<dbReference type="InterPro" id="IPR007298">
    <property type="entry name" value="Cu-R_lipoprotein_NlpE"/>
</dbReference>
<organism evidence="4 5">
    <name type="scientific">Rhodovulum sulfidophilum</name>
    <name type="common">Rhodobacter sulfidophilus</name>
    <dbReference type="NCBI Taxonomy" id="35806"/>
    <lineage>
        <taxon>Bacteria</taxon>
        <taxon>Pseudomonadati</taxon>
        <taxon>Pseudomonadota</taxon>
        <taxon>Alphaproteobacteria</taxon>
        <taxon>Rhodobacterales</taxon>
        <taxon>Paracoccaceae</taxon>
        <taxon>Rhodovulum</taxon>
    </lineage>
</organism>
<dbReference type="Pfam" id="PF04170">
    <property type="entry name" value="NlpE"/>
    <property type="match status" value="1"/>
</dbReference>
<dbReference type="PANTHER" id="PTHR35535">
    <property type="entry name" value="HEAT SHOCK PROTEIN HSLJ"/>
    <property type="match status" value="1"/>
</dbReference>
<dbReference type="Pfam" id="PF03724">
    <property type="entry name" value="META"/>
    <property type="match status" value="1"/>
</dbReference>
<dbReference type="PANTHER" id="PTHR35535:SF1">
    <property type="entry name" value="HEAT SHOCK PROTEIN HSLJ"/>
    <property type="match status" value="1"/>
</dbReference>
<protein>
    <recommendedName>
        <fullName evidence="6">META domain-containing protein</fullName>
    </recommendedName>
</protein>
<dbReference type="Gene3D" id="2.40.128.640">
    <property type="match status" value="1"/>
</dbReference>
<dbReference type="Gene3D" id="2.40.128.270">
    <property type="match status" value="1"/>
</dbReference>
<feature type="region of interest" description="Disordered" evidence="1">
    <location>
        <begin position="27"/>
        <end position="55"/>
    </location>
</feature>
<dbReference type="InterPro" id="IPR033450">
    <property type="entry name" value="NlpE_C"/>
</dbReference>
<proteinExistence type="predicted"/>
<dbReference type="AlphaFoldDB" id="A0A2W5PWS6"/>
<feature type="domain" description="DUF306" evidence="2">
    <location>
        <begin position="278"/>
        <end position="388"/>
    </location>
</feature>
<name>A0A2W5PWS6_RHOSU</name>
<sequence length="394" mass="42153">MSVRLAAGPLAAVVALSVLIAVVGGPSPSDRAPSRAAFAQPVPVRTASPTPAPGSSAEVIHLAEARQDSEETGLGLDLPATYGGDLPCSDCESLRMRVNLWPDHVFSMRRRWLPGDRTQDALGRWWIDTAVNRLILWDGEDKMEFAIAPGRLRLIEREGPPGAGPDDYELAGAPGVTPLTIRVPLRGMVSFLADGAQISECLTGRVYPLAADGEFAMLEAAYLAAGVAQGTPLMASFQGRVLESGDTDEAAHKGPVVVVNRFTGVWPEETCEQAMNSRTLTNTYWRIVRLGKTDITPIDGAREPHLALREGENRFVATVGCNQMTGAFERNGDKLSFKGPAATLKACPAPFGEWEQQLAGALAATRAWRVNGQALELLDSTGMQIALFQATDLP</sequence>
<evidence type="ECO:0000259" key="3">
    <source>
        <dbReference type="Pfam" id="PF17185"/>
    </source>
</evidence>
<evidence type="ECO:0000256" key="1">
    <source>
        <dbReference type="SAM" id="MobiDB-lite"/>
    </source>
</evidence>
<evidence type="ECO:0000259" key="2">
    <source>
        <dbReference type="Pfam" id="PF03724"/>
    </source>
</evidence>
<evidence type="ECO:0000313" key="4">
    <source>
        <dbReference type="EMBL" id="PZQ49317.1"/>
    </source>
</evidence>
<dbReference type="Pfam" id="PF17185">
    <property type="entry name" value="NlpE_C"/>
    <property type="match status" value="1"/>
</dbReference>
<dbReference type="InterPro" id="IPR005184">
    <property type="entry name" value="DUF306_Meta_HslJ"/>
</dbReference>
<dbReference type="Proteomes" id="UP000249185">
    <property type="component" value="Unassembled WGS sequence"/>
</dbReference>